<evidence type="ECO:0000313" key="3">
    <source>
        <dbReference type="Proteomes" id="UP001165085"/>
    </source>
</evidence>
<evidence type="ECO:0000313" key="2">
    <source>
        <dbReference type="EMBL" id="GMH96227.1"/>
    </source>
</evidence>
<keyword evidence="1" id="KW-0812">Transmembrane</keyword>
<dbReference type="Proteomes" id="UP001165085">
    <property type="component" value="Unassembled WGS sequence"/>
</dbReference>
<gene>
    <name evidence="2" type="ORF">TrST_g8696</name>
</gene>
<keyword evidence="3" id="KW-1185">Reference proteome</keyword>
<protein>
    <submittedName>
        <fullName evidence="2">Uncharacterized protein</fullName>
    </submittedName>
</protein>
<feature type="transmembrane region" description="Helical" evidence="1">
    <location>
        <begin position="288"/>
        <end position="314"/>
    </location>
</feature>
<sequence length="506" mass="56183">MIHTVRTKAECVSEKEAAQIGDSLSAALMTEQLMEAGVRLWIMENRPLKEISSELIWFEPFIVVLSKGIVKTAAWGLMWRVILGTFLSRGDLITDILVLKEFWEGGEEMLTYRNLSIVGLVMSMALQIFVVTFNYRRLGARRVAREIVIVLFGFKPPWDAYKVGLGRKLEQGAELDPLTEMTFSKVIEMFTESIPSVMIQSSAILGSMKTGHGISMVAMFSLAISTLTTGFVSATISYDFDTRPSNRVQRSEFYGYVNDSPVARASAFTLLTLMSSCQVFLRSTLIVMLALISSNLVWIWIVGDMSLFLLLKVLTGDFTYWIRMSGAAGIIISLVQRIVVKATTDFTGCVQMRHPQELGGMYFSVNYFIPLVGLIVILTLKDESTFENETIDAYLQSIIYIVGLFLLTSVAFFVVGKDKQVRPPKRRNITSFFSAPGGSSGCNSGEGNRAPSRRRSLLETLGGGLAIGANKVMPEDYDEVDDKGDTKGVGIIEFEAEMKRRGSIVF</sequence>
<evidence type="ECO:0000256" key="1">
    <source>
        <dbReference type="SAM" id="Phobius"/>
    </source>
</evidence>
<organism evidence="2 3">
    <name type="scientific">Triparma strigata</name>
    <dbReference type="NCBI Taxonomy" id="1606541"/>
    <lineage>
        <taxon>Eukaryota</taxon>
        <taxon>Sar</taxon>
        <taxon>Stramenopiles</taxon>
        <taxon>Ochrophyta</taxon>
        <taxon>Bolidophyceae</taxon>
        <taxon>Parmales</taxon>
        <taxon>Triparmaceae</taxon>
        <taxon>Triparma</taxon>
    </lineage>
</organism>
<feature type="transmembrane region" description="Helical" evidence="1">
    <location>
        <begin position="393"/>
        <end position="416"/>
    </location>
</feature>
<keyword evidence="1" id="KW-0472">Membrane</keyword>
<feature type="transmembrane region" description="Helical" evidence="1">
    <location>
        <begin position="115"/>
        <end position="135"/>
    </location>
</feature>
<keyword evidence="1" id="KW-1133">Transmembrane helix</keyword>
<dbReference type="OrthoDB" id="232564at2759"/>
<feature type="transmembrane region" description="Helical" evidence="1">
    <location>
        <begin position="217"/>
        <end position="238"/>
    </location>
</feature>
<feature type="transmembrane region" description="Helical" evidence="1">
    <location>
        <begin position="320"/>
        <end position="340"/>
    </location>
</feature>
<name>A0A9W7EZM0_9STRA</name>
<reference evidence="3" key="1">
    <citation type="journal article" date="2023" name="Commun. Biol.">
        <title>Genome analysis of Parmales, the sister group of diatoms, reveals the evolutionary specialization of diatoms from phago-mixotrophs to photoautotrophs.</title>
        <authorList>
            <person name="Ban H."/>
            <person name="Sato S."/>
            <person name="Yoshikawa S."/>
            <person name="Yamada K."/>
            <person name="Nakamura Y."/>
            <person name="Ichinomiya M."/>
            <person name="Sato N."/>
            <person name="Blanc-Mathieu R."/>
            <person name="Endo H."/>
            <person name="Kuwata A."/>
            <person name="Ogata H."/>
        </authorList>
    </citation>
    <scope>NUCLEOTIDE SEQUENCE [LARGE SCALE GENOMIC DNA]</scope>
    <source>
        <strain evidence="3">NIES 3701</strain>
    </source>
</reference>
<comment type="caution">
    <text evidence="2">The sequence shown here is derived from an EMBL/GenBank/DDBJ whole genome shotgun (WGS) entry which is preliminary data.</text>
</comment>
<accession>A0A9W7EZM0</accession>
<feature type="transmembrane region" description="Helical" evidence="1">
    <location>
        <begin position="361"/>
        <end position="381"/>
    </location>
</feature>
<dbReference type="EMBL" id="BRXY01000463">
    <property type="protein sequence ID" value="GMH96227.1"/>
    <property type="molecule type" value="Genomic_DNA"/>
</dbReference>
<proteinExistence type="predicted"/>
<dbReference type="AlphaFoldDB" id="A0A9W7EZM0"/>